<dbReference type="EMBL" id="CP102514">
    <property type="protein sequence ID" value="UUY45829.1"/>
    <property type="molecule type" value="Genomic_DNA"/>
</dbReference>
<dbReference type="InterPro" id="IPR010987">
    <property type="entry name" value="Glutathione-S-Trfase_C-like"/>
</dbReference>
<dbReference type="Proteomes" id="UP001057738">
    <property type="component" value="Chromosome"/>
</dbReference>
<dbReference type="Gene3D" id="1.20.1050.10">
    <property type="match status" value="1"/>
</dbReference>
<dbReference type="GeneID" id="95571924"/>
<protein>
    <submittedName>
        <fullName evidence="2">Glutathione S-transferase C-terminal domain-containing protein</fullName>
    </submittedName>
</protein>
<dbReference type="PROSITE" id="PS50405">
    <property type="entry name" value="GST_CTER"/>
    <property type="match status" value="1"/>
</dbReference>
<reference evidence="2" key="1">
    <citation type="submission" date="2022-08" db="EMBL/GenBank/DDBJ databases">
        <authorList>
            <person name="Tian L."/>
        </authorList>
    </citation>
    <scope>NUCLEOTIDE SEQUENCE</scope>
    <source>
        <strain evidence="2">CM253</strain>
    </source>
</reference>
<dbReference type="InterPro" id="IPR016639">
    <property type="entry name" value="GST_Omega/GSH"/>
</dbReference>
<dbReference type="InterPro" id="IPR036282">
    <property type="entry name" value="Glutathione-S-Trfase_C_sf"/>
</dbReference>
<proteinExistence type="predicted"/>
<dbReference type="PANTHER" id="PTHR32419">
    <property type="entry name" value="GLUTATHIONYL-HYDROQUINONE REDUCTASE"/>
    <property type="match status" value="1"/>
</dbReference>
<dbReference type="SUPFAM" id="SSF47616">
    <property type="entry name" value="GST C-terminal domain-like"/>
    <property type="match status" value="1"/>
</dbReference>
<dbReference type="PANTHER" id="PTHR32419:SF6">
    <property type="entry name" value="GLUTATHIONE S-TRANSFERASE OMEGA-LIKE 1-RELATED"/>
    <property type="match status" value="1"/>
</dbReference>
<evidence type="ECO:0000313" key="2">
    <source>
        <dbReference type="EMBL" id="UUY45829.1"/>
    </source>
</evidence>
<organism evidence="2 3">
    <name type="scientific">Streptomyces yangpuensis</name>
    <dbReference type="NCBI Taxonomy" id="1648182"/>
    <lineage>
        <taxon>Bacteria</taxon>
        <taxon>Bacillati</taxon>
        <taxon>Actinomycetota</taxon>
        <taxon>Actinomycetes</taxon>
        <taxon>Kitasatosporales</taxon>
        <taxon>Streptomycetaceae</taxon>
        <taxon>Streptomyces</taxon>
    </lineage>
</organism>
<evidence type="ECO:0000313" key="3">
    <source>
        <dbReference type="Proteomes" id="UP001057738"/>
    </source>
</evidence>
<gene>
    <name evidence="2" type="ORF">NRK68_00540</name>
</gene>
<evidence type="ECO:0000259" key="1">
    <source>
        <dbReference type="PROSITE" id="PS50405"/>
    </source>
</evidence>
<keyword evidence="3" id="KW-1185">Reference proteome</keyword>
<feature type="domain" description="GST C-terminal" evidence="1">
    <location>
        <begin position="131"/>
        <end position="270"/>
    </location>
</feature>
<dbReference type="Pfam" id="PF13410">
    <property type="entry name" value="GST_C_2"/>
    <property type="match status" value="1"/>
</dbReference>
<dbReference type="Gene3D" id="3.40.30.10">
    <property type="entry name" value="Glutaredoxin"/>
    <property type="match status" value="1"/>
</dbReference>
<accession>A0ABY5PPC0</accession>
<dbReference type="RefSeq" id="WP_257854361.1">
    <property type="nucleotide sequence ID" value="NZ_CP102514.1"/>
</dbReference>
<name>A0ABY5PPC0_9ACTN</name>
<sequence length="305" mass="32473">MSATHPNAVPPFRSRIGRDARSGFPAVPHRYRLHLTPSCPSSLRIAVTHSLLGLRDVLPVTSLPAVPDAPDGGYVALRPLYEAGAHLYPGPALAPVLSDDWTGRIVSTHTPDIVQDLTRRFGGPTGPDLHPHGADAHIESIGRLCDRGINAAAQRAGQAGADVAARDDALATLLRGLGSLERRLTSADHLLGERLTAADVQVWVTLVQLDTVHRWHLDAEAVYRITDHPRLWSYARRLAAHPAFAAHLDLDGIALRHHAHCRGSEAAGAAVRIVDWPPYGGQVLSGGSCACRTAGSLPRAGDGVT</sequence>